<keyword evidence="2" id="KW-1185">Reference proteome</keyword>
<dbReference type="RefSeq" id="WP_378112221.1">
    <property type="nucleotide sequence ID" value="NZ_JBHSNC010000038.1"/>
</dbReference>
<name>A0ABW0R392_9BACL</name>
<proteinExistence type="predicted"/>
<gene>
    <name evidence="1" type="ORF">ACFPQ4_12665</name>
</gene>
<protein>
    <submittedName>
        <fullName evidence="1">Uncharacterized protein</fullName>
    </submittedName>
</protein>
<organism evidence="1 2">
    <name type="scientific">Cohnella yongneupensis</name>
    <dbReference type="NCBI Taxonomy" id="425006"/>
    <lineage>
        <taxon>Bacteria</taxon>
        <taxon>Bacillati</taxon>
        <taxon>Bacillota</taxon>
        <taxon>Bacilli</taxon>
        <taxon>Bacillales</taxon>
        <taxon>Paenibacillaceae</taxon>
        <taxon>Cohnella</taxon>
    </lineage>
</organism>
<comment type="caution">
    <text evidence="1">The sequence shown here is derived from an EMBL/GenBank/DDBJ whole genome shotgun (WGS) entry which is preliminary data.</text>
</comment>
<dbReference type="Proteomes" id="UP001596108">
    <property type="component" value="Unassembled WGS sequence"/>
</dbReference>
<sequence length="49" mass="5180">MTATDYDLVLSPAVSSSADIVGQLVGSWTESRKGTVMELNANGVFYRAA</sequence>
<evidence type="ECO:0000313" key="1">
    <source>
        <dbReference type="EMBL" id="MFC5530282.1"/>
    </source>
</evidence>
<dbReference type="EMBL" id="JBHSNC010000038">
    <property type="protein sequence ID" value="MFC5530282.1"/>
    <property type="molecule type" value="Genomic_DNA"/>
</dbReference>
<accession>A0ABW0R392</accession>
<reference evidence="2" key="1">
    <citation type="journal article" date="2019" name="Int. J. Syst. Evol. Microbiol.">
        <title>The Global Catalogue of Microorganisms (GCM) 10K type strain sequencing project: providing services to taxonomists for standard genome sequencing and annotation.</title>
        <authorList>
            <consortium name="The Broad Institute Genomics Platform"/>
            <consortium name="The Broad Institute Genome Sequencing Center for Infectious Disease"/>
            <person name="Wu L."/>
            <person name="Ma J."/>
        </authorList>
    </citation>
    <scope>NUCLEOTIDE SEQUENCE [LARGE SCALE GENOMIC DNA]</scope>
    <source>
        <strain evidence="2">CGMCC 1.18578</strain>
    </source>
</reference>
<evidence type="ECO:0000313" key="2">
    <source>
        <dbReference type="Proteomes" id="UP001596108"/>
    </source>
</evidence>